<dbReference type="Gene3D" id="3.10.100.10">
    <property type="entry name" value="Mannose-Binding Protein A, subunit A"/>
    <property type="match status" value="9"/>
</dbReference>
<dbReference type="PROSITE" id="PS50041">
    <property type="entry name" value="C_TYPE_LECTIN_2"/>
    <property type="match status" value="7"/>
</dbReference>
<dbReference type="InterPro" id="IPR001304">
    <property type="entry name" value="C-type_lectin-like"/>
</dbReference>
<evidence type="ECO:0000256" key="4">
    <source>
        <dbReference type="SAM" id="MobiDB-lite"/>
    </source>
</evidence>
<feature type="compositionally biased region" description="Basic and acidic residues" evidence="4">
    <location>
        <begin position="2683"/>
        <end position="2701"/>
    </location>
</feature>
<name>A0A8J9ZKM0_BRALA</name>
<proteinExistence type="predicted"/>
<keyword evidence="1" id="KW-1015">Disulfide bond</keyword>
<dbReference type="PANTHER" id="PTHR22801:SF63">
    <property type="entry name" value="C-TYPE LECTIN DOMAIN-CONTAINING PROTEIN"/>
    <property type="match status" value="1"/>
</dbReference>
<dbReference type="Gene3D" id="2.60.120.290">
    <property type="entry name" value="Spermadhesin, CUB domain"/>
    <property type="match status" value="3"/>
</dbReference>
<dbReference type="InterPro" id="IPR035914">
    <property type="entry name" value="Sperma_CUB_dom_sf"/>
</dbReference>
<evidence type="ECO:0000256" key="2">
    <source>
        <dbReference type="PROSITE-ProRule" id="PRU00059"/>
    </source>
</evidence>
<dbReference type="EMBL" id="OV696687">
    <property type="protein sequence ID" value="CAH1255134.1"/>
    <property type="molecule type" value="Genomic_DNA"/>
</dbReference>
<dbReference type="SUPFAM" id="SSF56436">
    <property type="entry name" value="C-type lectin-like"/>
    <property type="match status" value="10"/>
</dbReference>
<evidence type="ECO:0000259" key="7">
    <source>
        <dbReference type="PROSITE" id="PS50041"/>
    </source>
</evidence>
<dbReference type="SMART" id="SM00042">
    <property type="entry name" value="CUB"/>
    <property type="match status" value="3"/>
</dbReference>
<keyword evidence="9" id="KW-1185">Reference proteome</keyword>
<dbReference type="CDD" id="cd19941">
    <property type="entry name" value="TIL"/>
    <property type="match status" value="1"/>
</dbReference>
<feature type="chain" id="PRO_5035449806" evidence="5">
    <location>
        <begin position="19"/>
        <end position="2721"/>
    </location>
</feature>
<sequence>MGVLTVILLPVLLIVVAAQNEIQPAEEAGAADPVPRDWELTGYLYKGCSYRVEFERKDVGSEKCQEDEPSVPHIHDKIKDLLEEEKPKKKGCPISDYVNFNGVCYKDFDEPKTYSDARQRCAEDGGLVAMPKDNATNAFISDLRIRDGYRWIGLTDANSEGQWVFEDGQSWQSSGYSNWRPGEPNNIHQGEDCVVFGLHAMWNDLGCDAHAGFICQLEQVESASLKPHPEMDPEQLYEVLLQQQDQIQEQENIIVTLQDRINSGISEEPPSSSEVIPSVHRCPDNYSEAFNGKCYRFSRDKETFSSAQDICGHDGGQLATIKGLETNEFIVRKLRDDPAMDRVWIGLDDRKEEEEFVWSDGTNLASTGYTNWFHNQPDNWRGSDEDCVEMRSPSHPTHKWNDLNCHAKLRFVCEKGTIEKRNVWGRQYYCTAGYMQLDKRCYKLSTEHENFRSAQTICGKEGGRLATIPNKNTNDFLLQKIRAVHGYEGGYWIGLNDMENEGTFVWSDGSTLSQATAFADWNPGQPDNHQSDGEDCVHMDKRKEYMWNDMSCGDKAHFVCEKEEMVDQHEPTVSQLEQELQEKDETIQQMSQQQQHREEELQDLTELNQQLQQQLEQKEEEIQVQSGTIDQCNINLQGLETVLAHREKELHNVTDRNQHLLQQLHQKEEELQNKTEIIRQQSHQLQELQPVVEQLQHKERELEETLMELERAQAYLVTNEQLSQQLHQKEEDLLNKTEVIQDLTEQLVGLLQEPEPMSGDSDLQADLQAKDEIILEQAQLIADLQQQWGEQGELIRLMQMFGLQDQPRTTVQTTTELTQGACGGTFETAPGAIGSPGYPGEYPDNADCIYIIAAPPGQSIIIDFQQFDLEQNFDKLILSEDGVRPHREEFTGQKSAWSYRSDTNQVQMHFTSDGGVTDGGFSLRYRFFSPEGTTVAATATATCEGLDVDTSTITSPDYPMQYPDNVDCTYTIQAPPGHIVRIIFEDFLLEADYDFLDVTDPQGGTKRYTGSIPEETYTSQTNEVQLHFTTDGSMSDRGFKVTYEGYVVSSSSVTTATATCEGLDEHSSIIISPGFPTSYPDDIKCNYTIKAPPGHIIQIIFEAFDLEPGYDFLNISDFPSGTNNKRYTGDNAAEVYTSRTNEVQLNFTSDFSQSHSGFKLTYRSVNGNSARDETRTVTSTTPSSFISNIICDNLDEYATLVSFDLGMLRHLYNCTQQPSESGSPPRESTTPDMNTVPSACSPGYVSHRQKCYWVSDMEEDYSGAEELCSGLGGKLAVIKDADTQEFLADYIRSSRDPSSLFTGYWIGLQNHGTVGNFVWSDGSPLLGTGYHSWRSEPISRLGNEGCVYIWPHDGFNWWTDHSCTMDENFICEIDSVQEWTSAAPPTTTVTNICEDLVMLARRNVLPRSVLSEMLEYCPQLQSEAVATTHRTTTPGRDMNTEPPCPEGFFSHGQKCYWVSDDGREVNYGGAEELCNSFGGKLAVIKDADTQEFLDDYIRENRDCCDWYQNGYWIGLKDHDDNGNYIWSDGSTLSGYNNWQPGEPSNHLWSENCVHMYARFNLKWNDQRCSIRMGCICEIAKTGKETTPSLTTVSSTPTAESKCEDLVAYANQSPTLQSPAVIRSILEDCLQLQSEVETTMMCPEHYSLYHEACYRASTNSAPYQRAEETCAEDTASLVVIKDHGTQRFLENVTNHQEYWIGLSDRNSEEFMWSDGSPITDFASWRADEPSRYTTGWWGWRMEENCVSMSPLWNDRTCDGELPYICQKAPDIHVTKKASKPDLDTLLSIIQQQEDRLVDQQETMQGLEVTINHTEQELDTAQNDLVKQNQLVQQLVANISTQREDFLDVIADGDMEKEEIAAQCSNTIANLTTILELLSLPDTSTAQPQNPTTQQPQPTGSPTEETAIQLACSPGYLEFETKCYTLGKEERRYGNAQSQCQTDGGKLLTWKESHGSLEKLVEALWTPKNGQRLYIQPIYNVWVDSTVLREHTGFRRGCWLHRIENSKNFQEDCKKRKAFICEKELEAVQSQTTESIPTVQVTKRQTTTPQTTERISVVQTTDKPPTPQPTEKVTTEMAEQQGCTEGYLLFQGTCYKPYINPLSNQEAKHVCQTDGGYLLPASDDPDWMETMNLAKQQFPELHHLQDMWVDNIDTNGDSPHNPAGSYMQDACWLRFIYKPYSEPWACGSLHYFICAKDLPSPECPAHSSWSDCGSACPATCDTLGTRSIICPEVCIPSCKCDDGYVKEGSDCIPEDQCRNNGCYHNGNHYDVGAKWADESPGLNCECAIPKVMCLVLDCAPDYQHVIGADGTWTCQEIKPVATSDTVTPSTNAAKVEPVTEIASGMFLQCPTGYELFRDNCYKVFDIEMDYRESEALCEEDGAMLAMPRDQSTDDFLIKLRSSVNPQVRYWIGLTDREKEGAWVWADRRPLGAFSSWAAGEPNSAGEEDCVVYAAHPSVRDKWNDVPCNHPYRFICQKPAMGVPVVVADKSTNETPEDELLSPTACPPSYSEFKGKCYSLFTVLATQVIAAHICGEQGGQLVVHDEDPEWLAFFEEEMDAVHGDVTTFQYWKDEPEDLSGFAMIRFKVQFGDLTDACWARNPVQRTTLPTDCFTKLNFICEQDMSMDTGADQEDLSSNEGATTTVTTNKVTVKPMEPEAEPTLPDNMEEPKLDTGDSAFADLLGKIQDESKAEDPALSDHKQEAELETGDPAMKELLSKLKYAG</sequence>
<dbReference type="InterPro" id="IPR018378">
    <property type="entry name" value="C-type_lectin_CS"/>
</dbReference>
<feature type="domain" description="CUB" evidence="6">
    <location>
        <begin position="1049"/>
        <end position="1165"/>
    </location>
</feature>
<dbReference type="InterPro" id="IPR016187">
    <property type="entry name" value="CTDL_fold"/>
</dbReference>
<dbReference type="SUPFAM" id="SSF49854">
    <property type="entry name" value="Spermadhesin, CUB domain"/>
    <property type="match status" value="3"/>
</dbReference>
<evidence type="ECO:0000313" key="8">
    <source>
        <dbReference type="EMBL" id="CAH1255134.1"/>
    </source>
</evidence>
<feature type="domain" description="C-type lectin" evidence="7">
    <location>
        <begin position="100"/>
        <end position="216"/>
    </location>
</feature>
<dbReference type="InterPro" id="IPR050801">
    <property type="entry name" value="Ca-Dep_Lectins_ImmuneDev"/>
</dbReference>
<evidence type="ECO:0000256" key="5">
    <source>
        <dbReference type="SAM" id="SignalP"/>
    </source>
</evidence>
<keyword evidence="5" id="KW-0732">Signal</keyword>
<feature type="domain" description="C-type lectin" evidence="7">
    <location>
        <begin position="2354"/>
        <end position="2474"/>
    </location>
</feature>
<dbReference type="PROSITE" id="PS00615">
    <property type="entry name" value="C_TYPE_LECTIN_1"/>
    <property type="match status" value="4"/>
</dbReference>
<feature type="domain" description="CUB" evidence="6">
    <location>
        <begin position="931"/>
        <end position="1046"/>
    </location>
</feature>
<feature type="region of interest" description="Disordered" evidence="4">
    <location>
        <begin position="2651"/>
        <end position="2709"/>
    </location>
</feature>
<feature type="domain" description="C-type lectin" evidence="7">
    <location>
        <begin position="437"/>
        <end position="561"/>
    </location>
</feature>
<dbReference type="SMART" id="SM00034">
    <property type="entry name" value="CLECT"/>
    <property type="match status" value="9"/>
</dbReference>
<dbReference type="InterPro" id="IPR016186">
    <property type="entry name" value="C-type_lectin-like/link_sf"/>
</dbReference>
<feature type="coiled-coil region" evidence="3">
    <location>
        <begin position="573"/>
        <end position="746"/>
    </location>
</feature>
<feature type="domain" description="CUB" evidence="6">
    <location>
        <begin position="822"/>
        <end position="928"/>
    </location>
</feature>
<dbReference type="Pfam" id="PF00059">
    <property type="entry name" value="Lectin_C"/>
    <property type="match status" value="7"/>
</dbReference>
<evidence type="ECO:0000256" key="3">
    <source>
        <dbReference type="SAM" id="Coils"/>
    </source>
</evidence>
<accession>A0A8J9ZKM0</accession>
<dbReference type="OrthoDB" id="7715894at2759"/>
<feature type="region of interest" description="Disordered" evidence="4">
    <location>
        <begin position="1216"/>
        <end position="1238"/>
    </location>
</feature>
<dbReference type="Proteomes" id="UP000838412">
    <property type="component" value="Chromosome 2"/>
</dbReference>
<dbReference type="InterPro" id="IPR036084">
    <property type="entry name" value="Ser_inhib-like_sf"/>
</dbReference>
<evidence type="ECO:0000259" key="6">
    <source>
        <dbReference type="PROSITE" id="PS01180"/>
    </source>
</evidence>
<dbReference type="Pfam" id="PF01826">
    <property type="entry name" value="TIL"/>
    <property type="match status" value="1"/>
</dbReference>
<evidence type="ECO:0000313" key="9">
    <source>
        <dbReference type="Proteomes" id="UP000838412"/>
    </source>
</evidence>
<organism evidence="8 9">
    <name type="scientific">Branchiostoma lanceolatum</name>
    <name type="common">Common lancelet</name>
    <name type="synonym">Amphioxus lanceolatum</name>
    <dbReference type="NCBI Taxonomy" id="7740"/>
    <lineage>
        <taxon>Eukaryota</taxon>
        <taxon>Metazoa</taxon>
        <taxon>Chordata</taxon>
        <taxon>Cephalochordata</taxon>
        <taxon>Leptocardii</taxon>
        <taxon>Amphioxiformes</taxon>
        <taxon>Branchiostomatidae</taxon>
        <taxon>Branchiostoma</taxon>
    </lineage>
</organism>
<feature type="domain" description="C-type lectin" evidence="7">
    <location>
        <begin position="290"/>
        <end position="414"/>
    </location>
</feature>
<feature type="domain" description="C-type lectin" evidence="7">
    <location>
        <begin position="1648"/>
        <end position="1765"/>
    </location>
</feature>
<gene>
    <name evidence="8" type="primary">CSMD3</name>
    <name evidence="8" type="ORF">BLAG_LOCUS14296</name>
</gene>
<feature type="domain" description="C-type lectin" evidence="7">
    <location>
        <begin position="1247"/>
        <end position="1372"/>
    </location>
</feature>
<protein>
    <submittedName>
        <fullName evidence="8">CSMD3 protein</fullName>
    </submittedName>
</protein>
<comment type="caution">
    <text evidence="2">Lacks conserved residue(s) required for the propagation of feature annotation.</text>
</comment>
<feature type="coiled-coil region" evidence="3">
    <location>
        <begin position="1781"/>
        <end position="1836"/>
    </location>
</feature>
<dbReference type="PROSITE" id="PS01180">
    <property type="entry name" value="CUB"/>
    <property type="match status" value="3"/>
</dbReference>
<dbReference type="CDD" id="cd00037">
    <property type="entry name" value="CLECT"/>
    <property type="match status" value="6"/>
</dbReference>
<dbReference type="SUPFAM" id="SSF57567">
    <property type="entry name" value="Serine protease inhibitors"/>
    <property type="match status" value="1"/>
</dbReference>
<feature type="domain" description="C-type lectin" evidence="7">
    <location>
        <begin position="1451"/>
        <end position="1577"/>
    </location>
</feature>
<feature type="signal peptide" evidence="5">
    <location>
        <begin position="1"/>
        <end position="18"/>
    </location>
</feature>
<dbReference type="PANTHER" id="PTHR22801">
    <property type="entry name" value="LITHOSTATHINE"/>
    <property type="match status" value="1"/>
</dbReference>
<dbReference type="InterPro" id="IPR002919">
    <property type="entry name" value="TIL_dom"/>
</dbReference>
<evidence type="ECO:0000256" key="1">
    <source>
        <dbReference type="ARBA" id="ARBA00023157"/>
    </source>
</evidence>
<reference evidence="8" key="1">
    <citation type="submission" date="2022-01" db="EMBL/GenBank/DDBJ databases">
        <authorList>
            <person name="Braso-Vives M."/>
        </authorList>
    </citation>
    <scope>NUCLEOTIDE SEQUENCE</scope>
</reference>
<keyword evidence="3" id="KW-0175">Coiled coil</keyword>
<dbReference type="CDD" id="cd00041">
    <property type="entry name" value="CUB"/>
    <property type="match status" value="3"/>
</dbReference>
<dbReference type="Gene3D" id="2.10.25.10">
    <property type="entry name" value="Laminin"/>
    <property type="match status" value="1"/>
</dbReference>
<dbReference type="Pfam" id="PF00431">
    <property type="entry name" value="CUB"/>
    <property type="match status" value="3"/>
</dbReference>
<dbReference type="InterPro" id="IPR000859">
    <property type="entry name" value="CUB_dom"/>
</dbReference>
<feature type="region of interest" description="Disordered" evidence="4">
    <location>
        <begin position="1881"/>
        <end position="1903"/>
    </location>
</feature>